<accession>A0AAP4FAS2</accession>
<sequence length="51" mass="5537">MDKLTIFRLVAVTMAIIGYVVLASIGVDATVVGPISVLLIVLLLFVPLRRR</sequence>
<feature type="transmembrane region" description="Helical" evidence="1">
    <location>
        <begin position="31"/>
        <end position="48"/>
    </location>
</feature>
<feature type="transmembrane region" description="Helical" evidence="1">
    <location>
        <begin position="7"/>
        <end position="25"/>
    </location>
</feature>
<keyword evidence="1" id="KW-0472">Membrane</keyword>
<dbReference type="GeneID" id="64187604"/>
<keyword evidence="1" id="KW-0812">Transmembrane</keyword>
<dbReference type="AlphaFoldDB" id="A0AAP4FAS2"/>
<evidence type="ECO:0000313" key="3">
    <source>
        <dbReference type="EMBL" id="MDK4327113.1"/>
    </source>
</evidence>
<organism evidence="3 4">
    <name type="scientific">Corynebacterium propinquum</name>
    <dbReference type="NCBI Taxonomy" id="43769"/>
    <lineage>
        <taxon>Bacteria</taxon>
        <taxon>Bacillati</taxon>
        <taxon>Actinomycetota</taxon>
        <taxon>Actinomycetes</taxon>
        <taxon>Mycobacteriales</taxon>
        <taxon>Corynebacteriaceae</taxon>
        <taxon>Corynebacterium</taxon>
    </lineage>
</organism>
<dbReference type="EMBL" id="JASNVP010000018">
    <property type="protein sequence ID" value="MDK4327113.1"/>
    <property type="molecule type" value="Genomic_DNA"/>
</dbReference>
<protein>
    <submittedName>
        <fullName evidence="3">Uncharacterized protein</fullName>
    </submittedName>
</protein>
<gene>
    <name evidence="2" type="ORF">QPX45_08320</name>
    <name evidence="3" type="ORF">QPX54_11445</name>
</gene>
<keyword evidence="5" id="KW-1185">Reference proteome</keyword>
<evidence type="ECO:0000313" key="5">
    <source>
        <dbReference type="Proteomes" id="UP001243856"/>
    </source>
</evidence>
<dbReference type="Proteomes" id="UP001226160">
    <property type="component" value="Unassembled WGS sequence"/>
</dbReference>
<reference evidence="3 5" key="1">
    <citation type="submission" date="2023-05" db="EMBL/GenBank/DDBJ databases">
        <title>Metabolic capabilities are highly conserved among human nasal-associated Corynebacterium species in pangenomic analyses.</title>
        <authorList>
            <person name="Tran T.H."/>
            <person name="Roberts A.Q."/>
            <person name="Escapa I.F."/>
            <person name="Gao W."/>
            <person name="Conlan S."/>
            <person name="Kong H."/>
            <person name="Segre J.A."/>
            <person name="Kelly M.S."/>
            <person name="Lemon K.P."/>
        </authorList>
    </citation>
    <scope>NUCLEOTIDE SEQUENCE</scope>
    <source>
        <strain evidence="3">KPL2654</strain>
        <strain evidence="2 5">KPL2811</strain>
    </source>
</reference>
<keyword evidence="1" id="KW-1133">Transmembrane helix</keyword>
<evidence type="ECO:0000256" key="1">
    <source>
        <dbReference type="SAM" id="Phobius"/>
    </source>
</evidence>
<evidence type="ECO:0000313" key="4">
    <source>
        <dbReference type="Proteomes" id="UP001226160"/>
    </source>
</evidence>
<proteinExistence type="predicted"/>
<dbReference type="Proteomes" id="UP001243856">
    <property type="component" value="Unassembled WGS sequence"/>
</dbReference>
<evidence type="ECO:0000313" key="2">
    <source>
        <dbReference type="EMBL" id="MDK4301240.1"/>
    </source>
</evidence>
<dbReference type="RefSeq" id="WP_018120484.1">
    <property type="nucleotide sequence ID" value="NZ_CBCRTU010000001.1"/>
</dbReference>
<name>A0AAP4FAS2_9CORY</name>
<dbReference type="EMBL" id="JASNVK010000014">
    <property type="protein sequence ID" value="MDK4301240.1"/>
    <property type="molecule type" value="Genomic_DNA"/>
</dbReference>
<comment type="caution">
    <text evidence="3">The sequence shown here is derived from an EMBL/GenBank/DDBJ whole genome shotgun (WGS) entry which is preliminary data.</text>
</comment>